<organism evidence="1 2">
    <name type="scientific">Protopolystoma xenopodis</name>
    <dbReference type="NCBI Taxonomy" id="117903"/>
    <lineage>
        <taxon>Eukaryota</taxon>
        <taxon>Metazoa</taxon>
        <taxon>Spiralia</taxon>
        <taxon>Lophotrochozoa</taxon>
        <taxon>Platyhelminthes</taxon>
        <taxon>Monogenea</taxon>
        <taxon>Polyopisthocotylea</taxon>
        <taxon>Polystomatidea</taxon>
        <taxon>Polystomatidae</taxon>
        <taxon>Protopolystoma</taxon>
    </lineage>
</organism>
<keyword evidence="2" id="KW-1185">Reference proteome</keyword>
<dbReference type="AlphaFoldDB" id="A0A3S5AM01"/>
<accession>A0A3S5AM01</accession>
<proteinExistence type="predicted"/>
<dbReference type="EMBL" id="CAAALY010244685">
    <property type="protein sequence ID" value="VEL32797.1"/>
    <property type="molecule type" value="Genomic_DNA"/>
</dbReference>
<dbReference type="Proteomes" id="UP000784294">
    <property type="component" value="Unassembled WGS sequence"/>
</dbReference>
<evidence type="ECO:0000313" key="2">
    <source>
        <dbReference type="Proteomes" id="UP000784294"/>
    </source>
</evidence>
<sequence length="78" mass="8452">MSGAPESQQELKVGLGAQKVGSTLSLVREGHSVGRNDANLDRIVTKLADPSSEPAVLSLIRHNLSDDLSRREEANHRH</sequence>
<comment type="caution">
    <text evidence="1">The sequence shown here is derived from an EMBL/GenBank/DDBJ whole genome shotgun (WGS) entry which is preliminary data.</text>
</comment>
<protein>
    <submittedName>
        <fullName evidence="1">Uncharacterized protein</fullName>
    </submittedName>
</protein>
<evidence type="ECO:0000313" key="1">
    <source>
        <dbReference type="EMBL" id="VEL32797.1"/>
    </source>
</evidence>
<name>A0A3S5AM01_9PLAT</name>
<reference evidence="1" key="1">
    <citation type="submission" date="2018-11" db="EMBL/GenBank/DDBJ databases">
        <authorList>
            <consortium name="Pathogen Informatics"/>
        </authorList>
    </citation>
    <scope>NUCLEOTIDE SEQUENCE</scope>
</reference>
<gene>
    <name evidence="1" type="ORF">PXEA_LOCUS26237</name>
</gene>